<dbReference type="KEGG" id="kst:KSMBR1_2309"/>
<name>A0A2C9CGD8_KUEST</name>
<sequence length="95" mass="10847">MSPSSSIFALLMTSILFLLHIFTTHSITMKYLERPLAATKFEIRISKYETNSNDKKPNAPNFTEASYNQCLTVMHFKKRALKTKGTGYLSLSHDK</sequence>
<accession>A0A2C9CGD8</accession>
<dbReference type="AlphaFoldDB" id="A0A2C9CGD8"/>
<keyword evidence="2" id="KW-1185">Reference proteome</keyword>
<evidence type="ECO:0000313" key="1">
    <source>
        <dbReference type="EMBL" id="SOH04804.1"/>
    </source>
</evidence>
<evidence type="ECO:0000313" key="2">
    <source>
        <dbReference type="Proteomes" id="UP000221734"/>
    </source>
</evidence>
<protein>
    <submittedName>
        <fullName evidence="1">Uncharacterized protein</fullName>
    </submittedName>
</protein>
<proteinExistence type="predicted"/>
<gene>
    <name evidence="1" type="ORF">KSMBR1_2309</name>
</gene>
<dbReference type="EMBL" id="LT934425">
    <property type="protein sequence ID" value="SOH04804.1"/>
    <property type="molecule type" value="Genomic_DNA"/>
</dbReference>
<dbReference type="Proteomes" id="UP000221734">
    <property type="component" value="Chromosome Kuenenia_stuttgartiensis_MBR1"/>
</dbReference>
<reference evidence="2" key="1">
    <citation type="submission" date="2017-10" db="EMBL/GenBank/DDBJ databases">
        <authorList>
            <person name="Frank J."/>
        </authorList>
    </citation>
    <scope>NUCLEOTIDE SEQUENCE [LARGE SCALE GENOMIC DNA]</scope>
</reference>
<organism evidence="1 2">
    <name type="scientific">Kuenenia stuttgartiensis</name>
    <dbReference type="NCBI Taxonomy" id="174633"/>
    <lineage>
        <taxon>Bacteria</taxon>
        <taxon>Pseudomonadati</taxon>
        <taxon>Planctomycetota</taxon>
        <taxon>Candidatus Brocadiia</taxon>
        <taxon>Candidatus Brocadiales</taxon>
        <taxon>Candidatus Brocadiaceae</taxon>
        <taxon>Candidatus Kuenenia</taxon>
    </lineage>
</organism>